<reference evidence="1" key="1">
    <citation type="submission" date="2018-06" db="EMBL/GenBank/DDBJ databases">
        <authorList>
            <person name="Zhirakovskaya E."/>
        </authorList>
    </citation>
    <scope>NUCLEOTIDE SEQUENCE</scope>
</reference>
<dbReference type="AlphaFoldDB" id="A0A3B0U5D3"/>
<name>A0A3B0U5D3_9ZZZZ</name>
<proteinExistence type="predicted"/>
<organism evidence="1">
    <name type="scientific">hydrothermal vent metagenome</name>
    <dbReference type="NCBI Taxonomy" id="652676"/>
    <lineage>
        <taxon>unclassified sequences</taxon>
        <taxon>metagenomes</taxon>
        <taxon>ecological metagenomes</taxon>
    </lineage>
</organism>
<protein>
    <submittedName>
        <fullName evidence="1">Uncharacterized protein</fullName>
    </submittedName>
</protein>
<evidence type="ECO:0000313" key="1">
    <source>
        <dbReference type="EMBL" id="VAW20817.1"/>
    </source>
</evidence>
<dbReference type="EMBL" id="UOEQ01000304">
    <property type="protein sequence ID" value="VAW20817.1"/>
    <property type="molecule type" value="Genomic_DNA"/>
</dbReference>
<accession>A0A3B0U5D3</accession>
<sequence>MFSASFFPSSIFLKARIILFLIFALMPKWAQSFDFYYACPAKLLSNSSRTIKPGV</sequence>
<gene>
    <name evidence="1" type="ORF">MNBD_ALPHA11-1181</name>
</gene>